<accession>I6ZNI6</accession>
<evidence type="ECO:0000256" key="2">
    <source>
        <dbReference type="SAM" id="Phobius"/>
    </source>
</evidence>
<evidence type="ECO:0000313" key="4">
    <source>
        <dbReference type="Proteomes" id="UP000009011"/>
    </source>
</evidence>
<dbReference type="Proteomes" id="UP000009011">
    <property type="component" value="Chromosome"/>
</dbReference>
<feature type="compositionally biased region" description="Basic and acidic residues" evidence="1">
    <location>
        <begin position="58"/>
        <end position="70"/>
    </location>
</feature>
<evidence type="ECO:0000256" key="1">
    <source>
        <dbReference type="SAM" id="MobiDB-lite"/>
    </source>
</evidence>
<dbReference type="EMBL" id="CP003557">
    <property type="protein sequence ID" value="AFN73569.1"/>
    <property type="molecule type" value="Genomic_DNA"/>
</dbReference>
<feature type="transmembrane region" description="Helical" evidence="2">
    <location>
        <begin position="6"/>
        <end position="27"/>
    </location>
</feature>
<sequence length="101" mass="11465">MELIPIIYKILLVVLFLFLLSIGISYVKNRKKINGETQKTTTPAVKKSFAPNTPPQKPRKEPEPKEEKFYKPVVTNSGVKGKNSDNPRIEIIKDLKSKGKK</sequence>
<feature type="region of interest" description="Disordered" evidence="1">
    <location>
        <begin position="33"/>
        <end position="101"/>
    </location>
</feature>
<dbReference type="HOGENOM" id="CLU_2288166_0_0_10"/>
<dbReference type="KEGG" id="mro:MROS_0325"/>
<reference evidence="3 4" key="1">
    <citation type="journal article" date="2013" name="PLoS ONE">
        <title>Genomic analysis of Melioribacter roseus, facultatively anaerobic organotrophic bacterium representing a novel deep lineage within Bacteriodetes/Chlorobi group.</title>
        <authorList>
            <person name="Kadnikov V.V."/>
            <person name="Mardanov A.V."/>
            <person name="Podosokorskaya O.A."/>
            <person name="Gavrilov S.N."/>
            <person name="Kublanov I.V."/>
            <person name="Beletsky A.V."/>
            <person name="Bonch-Osmolovskaya E.A."/>
            <person name="Ravin N.V."/>
        </authorList>
    </citation>
    <scope>NUCLEOTIDE SEQUENCE [LARGE SCALE GENOMIC DNA]</scope>
    <source>
        <strain evidence="4">JCM 17771 / P3M-2</strain>
    </source>
</reference>
<protein>
    <submittedName>
        <fullName evidence="3">Uncharacterized protein</fullName>
    </submittedName>
</protein>
<keyword evidence="2" id="KW-0472">Membrane</keyword>
<proteinExistence type="predicted"/>
<keyword evidence="2" id="KW-1133">Transmembrane helix</keyword>
<keyword evidence="2" id="KW-0812">Transmembrane</keyword>
<name>I6ZNI6_MELRP</name>
<keyword evidence="4" id="KW-1185">Reference proteome</keyword>
<feature type="compositionally biased region" description="Basic and acidic residues" evidence="1">
    <location>
        <begin position="82"/>
        <end position="101"/>
    </location>
</feature>
<evidence type="ECO:0000313" key="3">
    <source>
        <dbReference type="EMBL" id="AFN73569.1"/>
    </source>
</evidence>
<gene>
    <name evidence="3" type="ordered locus">MROS_0325</name>
</gene>
<organism evidence="3 4">
    <name type="scientific">Melioribacter roseus (strain DSM 23840 / JCM 17771 / VKM B-2668 / P3M-2)</name>
    <dbReference type="NCBI Taxonomy" id="1191523"/>
    <lineage>
        <taxon>Bacteria</taxon>
        <taxon>Pseudomonadati</taxon>
        <taxon>Ignavibacteriota</taxon>
        <taxon>Ignavibacteria</taxon>
        <taxon>Ignavibacteriales</taxon>
        <taxon>Melioribacteraceae</taxon>
        <taxon>Melioribacter</taxon>
    </lineage>
</organism>
<dbReference type="STRING" id="1191523.MROS_0325"/>
<dbReference type="AlphaFoldDB" id="I6ZNI6"/>